<dbReference type="PATRIC" id="fig|39777.7.peg.1180"/>
<dbReference type="InterPro" id="IPR038177">
    <property type="entry name" value="IAT_beta_sf"/>
</dbReference>
<dbReference type="InterPro" id="IPR024519">
    <property type="entry name" value="IAT_beta"/>
</dbReference>
<evidence type="ECO:0000313" key="3">
    <source>
        <dbReference type="EMBL" id="KXA63828.1"/>
    </source>
</evidence>
<name>A0A133S470_9FIRM</name>
<dbReference type="Pfam" id="PF11924">
    <property type="entry name" value="IAT_beta"/>
    <property type="match status" value="1"/>
</dbReference>
<evidence type="ECO:0000256" key="1">
    <source>
        <dbReference type="SAM" id="SignalP"/>
    </source>
</evidence>
<keyword evidence="1" id="KW-0732">Signal</keyword>
<dbReference type="EMBL" id="LRQT01000048">
    <property type="protein sequence ID" value="KXA63828.1"/>
    <property type="molecule type" value="Genomic_DNA"/>
</dbReference>
<evidence type="ECO:0000313" key="4">
    <source>
        <dbReference type="Proteomes" id="UP000070226"/>
    </source>
</evidence>
<dbReference type="Gene3D" id="2.40.160.160">
    <property type="entry name" value="Inverse autotransporter, beta-domain"/>
    <property type="match status" value="1"/>
</dbReference>
<reference evidence="3 4" key="1">
    <citation type="submission" date="2016-01" db="EMBL/GenBank/DDBJ databases">
        <authorList>
            <person name="Oliw E.H."/>
        </authorList>
    </citation>
    <scope>NUCLEOTIDE SEQUENCE [LARGE SCALE GENOMIC DNA]</scope>
    <source>
        <strain evidence="3 4">CMW7756B</strain>
    </source>
</reference>
<feature type="domain" description="Inverse autotransporter beta-domain" evidence="2">
    <location>
        <begin position="143"/>
        <end position="359"/>
    </location>
</feature>
<protein>
    <recommendedName>
        <fullName evidence="2">Inverse autotransporter beta-domain domain-containing protein</fullName>
    </recommendedName>
</protein>
<evidence type="ECO:0000259" key="2">
    <source>
        <dbReference type="Pfam" id="PF11924"/>
    </source>
</evidence>
<comment type="caution">
    <text evidence="3">The sequence shown here is derived from an EMBL/GenBank/DDBJ whole genome shotgun (WGS) entry which is preliminary data.</text>
</comment>
<dbReference type="STRING" id="39777.B7L28_00790"/>
<feature type="signal peptide" evidence="1">
    <location>
        <begin position="1"/>
        <end position="24"/>
    </location>
</feature>
<dbReference type="AlphaFoldDB" id="A0A133S470"/>
<proteinExistence type="predicted"/>
<gene>
    <name evidence="3" type="ORF">HMPREF3233_01214</name>
</gene>
<dbReference type="Proteomes" id="UP000070226">
    <property type="component" value="Unassembled WGS sequence"/>
</dbReference>
<feature type="chain" id="PRO_5038828611" description="Inverse autotransporter beta-domain domain-containing protein" evidence="1">
    <location>
        <begin position="25"/>
        <end position="379"/>
    </location>
</feature>
<accession>A0A133S470</accession>
<sequence>MRNMKRILAVKAMVLGAIACSISAAGIAADINTQRAQDITNTQQNIQGTEKHDAVQSNWMDRTDIKVGTQSKMGKQISVETLQPLTHYDKNSKSVLFVQGGIGRGGQEHSASYYHGYNEIWYPYNPVTGKGDQRYMAEKYEHTKSLGTVANVGLGYRHLSKNEHAYVGVNAFVDRAFSENANRVSGGLEYVSGLNEVRANVYRGLGSVKLQSDMIYLPQSYFTFDLDGGAAYYMPHTSQKVLSGYDVSYARTFKNARWARVHATVYHWNGLSVPNHSDALLKTLEVGNSHGWKVGTTLQVAPHVSLDVGYTSDSKDTSGAYGFVKYTLGTSKFAWHGGKHSDDAITNARARMLDKVERSPITIGRTYEEDWYVNPNDHL</sequence>
<organism evidence="3">
    <name type="scientific">Veillonella atypica</name>
    <dbReference type="NCBI Taxonomy" id="39777"/>
    <lineage>
        <taxon>Bacteria</taxon>
        <taxon>Bacillati</taxon>
        <taxon>Bacillota</taxon>
        <taxon>Negativicutes</taxon>
        <taxon>Veillonellales</taxon>
        <taxon>Veillonellaceae</taxon>
        <taxon>Veillonella</taxon>
    </lineage>
</organism>